<evidence type="ECO:0000256" key="4">
    <source>
        <dbReference type="ARBA" id="ARBA00022692"/>
    </source>
</evidence>
<dbReference type="InterPro" id="IPR011527">
    <property type="entry name" value="ABC1_TM_dom"/>
</dbReference>
<dbReference type="PROSITE" id="PS00211">
    <property type="entry name" value="ABC_TRANSPORTER_1"/>
    <property type="match status" value="1"/>
</dbReference>
<evidence type="ECO:0000256" key="1">
    <source>
        <dbReference type="ARBA" id="ARBA00004651"/>
    </source>
</evidence>
<feature type="transmembrane region" description="Helical" evidence="9">
    <location>
        <begin position="73"/>
        <end position="93"/>
    </location>
</feature>
<dbReference type="InterPro" id="IPR003439">
    <property type="entry name" value="ABC_transporter-like_ATP-bd"/>
</dbReference>
<dbReference type="GO" id="GO:0005524">
    <property type="term" value="F:ATP binding"/>
    <property type="evidence" value="ECO:0007669"/>
    <property type="project" value="UniProtKB-KW"/>
</dbReference>
<dbReference type="AlphaFoldDB" id="A0A953LBZ2"/>
<reference evidence="12" key="1">
    <citation type="submission" date="2021-06" db="EMBL/GenBank/DDBJ databases">
        <title>44 bacteria genomes isolated from Dapeng, Shenzhen.</title>
        <authorList>
            <person name="Zheng W."/>
            <person name="Yu S."/>
            <person name="Huang Y."/>
        </authorList>
    </citation>
    <scope>NUCLEOTIDE SEQUENCE</scope>
    <source>
        <strain evidence="12">DP5N28-2</strain>
    </source>
</reference>
<keyword evidence="5" id="KW-0547">Nucleotide-binding</keyword>
<comment type="caution">
    <text evidence="12">The sequence shown here is derived from an EMBL/GenBank/DDBJ whole genome shotgun (WGS) entry which is preliminary data.</text>
</comment>
<dbReference type="FunFam" id="3.40.50.300:FF:000221">
    <property type="entry name" value="Multidrug ABC transporter ATP-binding protein"/>
    <property type="match status" value="1"/>
</dbReference>
<dbReference type="SMART" id="SM00382">
    <property type="entry name" value="AAA"/>
    <property type="match status" value="1"/>
</dbReference>
<evidence type="ECO:0000313" key="13">
    <source>
        <dbReference type="Proteomes" id="UP000753961"/>
    </source>
</evidence>
<evidence type="ECO:0000256" key="6">
    <source>
        <dbReference type="ARBA" id="ARBA00022840"/>
    </source>
</evidence>
<dbReference type="CDD" id="cd18541">
    <property type="entry name" value="ABC_6TM_TmrB_like"/>
    <property type="match status" value="1"/>
</dbReference>
<dbReference type="PANTHER" id="PTHR43394">
    <property type="entry name" value="ATP-DEPENDENT PERMEASE MDL1, MITOCHONDRIAL"/>
    <property type="match status" value="1"/>
</dbReference>
<feature type="transmembrane region" description="Helical" evidence="9">
    <location>
        <begin position="146"/>
        <end position="170"/>
    </location>
</feature>
<feature type="domain" description="ABC transmembrane type-1" evidence="11">
    <location>
        <begin position="19"/>
        <end position="319"/>
    </location>
</feature>
<dbReference type="SUPFAM" id="SSF52540">
    <property type="entry name" value="P-loop containing nucleoside triphosphate hydrolases"/>
    <property type="match status" value="1"/>
</dbReference>
<organism evidence="12 13">
    <name type="scientific">Membranihabitans marinus</name>
    <dbReference type="NCBI Taxonomy" id="1227546"/>
    <lineage>
        <taxon>Bacteria</taxon>
        <taxon>Pseudomonadati</taxon>
        <taxon>Bacteroidota</taxon>
        <taxon>Saprospiria</taxon>
        <taxon>Saprospirales</taxon>
        <taxon>Saprospiraceae</taxon>
        <taxon>Membranihabitans</taxon>
    </lineage>
</organism>
<feature type="domain" description="ABC transporter" evidence="10">
    <location>
        <begin position="351"/>
        <end position="586"/>
    </location>
</feature>
<evidence type="ECO:0000256" key="5">
    <source>
        <dbReference type="ARBA" id="ARBA00022741"/>
    </source>
</evidence>
<keyword evidence="2" id="KW-0813">Transport</keyword>
<keyword evidence="8 9" id="KW-0472">Membrane</keyword>
<dbReference type="GO" id="GO:0005886">
    <property type="term" value="C:plasma membrane"/>
    <property type="evidence" value="ECO:0007669"/>
    <property type="project" value="UniProtKB-SubCell"/>
</dbReference>
<feature type="transmembrane region" description="Helical" evidence="9">
    <location>
        <begin position="256"/>
        <end position="278"/>
    </location>
</feature>
<dbReference type="InterPro" id="IPR039421">
    <property type="entry name" value="Type_1_exporter"/>
</dbReference>
<dbReference type="Proteomes" id="UP000753961">
    <property type="component" value="Unassembled WGS sequence"/>
</dbReference>
<dbReference type="Gene3D" id="3.40.50.300">
    <property type="entry name" value="P-loop containing nucleotide triphosphate hydrolases"/>
    <property type="match status" value="1"/>
</dbReference>
<sequence length="592" mass="66699">MGDLKSLNKYLWRYRGRLALGILFVILSNLFAVVQPKMISQALDLVLQDIQSIQMASGFESRNDIISNLASNLLTYGILVICFALLMGIFMYFTRQTIIVVSRLIEYDLRRDIYHHYSTLSQNFYRKSRIGDLMNRIMEDVSKVRMYLGPAVLYSINLASLTILVVTSMVEVSPQLSLYTLIPLPFLSISIYYVSSLIHRKSTMIQQQLSMLTSLSQEIYSGIRVVKSFVKEKQMSGYFTENCDDYKDKSMALVQVNAFFQPLMILIVGISTIAVIYFGGLQINSGAISAGTLVEFIIYVNMLTWPVTSMGWIASIIQQAAASQRRIDEFFDHQPAIPNGDIGQISFSESIEFKNVSFVYPDTGIKALDNVSFKIHKGDKIAIIGKTGSGKTTIAEMLLRTFDPTSGEIMVDGINLKKLDLAVWRELVGYVPQDNFLFSDTIENNIRFGRDQATEQEIETAAAKSMIHKEISELPKAYQTRIGERGVSLSGGQKQRASIARALIKDPEIIILDDALSAVDANTEQEISSVLDKEFNGRTLFNITHRLNPSTQYDQIIVLQRGQIAAIGQHETLYYSNKFYRYLMDHAVLESS</sequence>
<comment type="subcellular location">
    <subcellularLocation>
        <location evidence="1">Cell membrane</location>
        <topology evidence="1">Multi-pass membrane protein</topology>
    </subcellularLocation>
</comment>
<dbReference type="InterPro" id="IPR036640">
    <property type="entry name" value="ABC1_TM_sf"/>
</dbReference>
<dbReference type="InterPro" id="IPR027417">
    <property type="entry name" value="P-loop_NTPase"/>
</dbReference>
<keyword evidence="7 9" id="KW-1133">Transmembrane helix</keyword>
<gene>
    <name evidence="12" type="ORF">KUV50_03615</name>
</gene>
<accession>A0A953LBZ2</accession>
<evidence type="ECO:0000256" key="3">
    <source>
        <dbReference type="ARBA" id="ARBA00022475"/>
    </source>
</evidence>
<dbReference type="Pfam" id="PF00664">
    <property type="entry name" value="ABC_membrane"/>
    <property type="match status" value="1"/>
</dbReference>
<evidence type="ECO:0000256" key="9">
    <source>
        <dbReference type="SAM" id="Phobius"/>
    </source>
</evidence>
<keyword evidence="3" id="KW-1003">Cell membrane</keyword>
<dbReference type="RefSeq" id="WP_222578732.1">
    <property type="nucleotide sequence ID" value="NZ_JAHVHU010000004.1"/>
</dbReference>
<dbReference type="PANTHER" id="PTHR43394:SF1">
    <property type="entry name" value="ATP-BINDING CASSETTE SUB-FAMILY B MEMBER 10, MITOCHONDRIAL"/>
    <property type="match status" value="1"/>
</dbReference>
<evidence type="ECO:0000313" key="12">
    <source>
        <dbReference type="EMBL" id="MBY5957209.1"/>
    </source>
</evidence>
<dbReference type="InterPro" id="IPR003593">
    <property type="entry name" value="AAA+_ATPase"/>
</dbReference>
<dbReference type="PROSITE" id="PS50929">
    <property type="entry name" value="ABC_TM1F"/>
    <property type="match status" value="1"/>
</dbReference>
<keyword evidence="13" id="KW-1185">Reference proteome</keyword>
<name>A0A953LBZ2_9BACT</name>
<proteinExistence type="predicted"/>
<feature type="transmembrane region" description="Helical" evidence="9">
    <location>
        <begin position="298"/>
        <end position="317"/>
    </location>
</feature>
<dbReference type="Gene3D" id="1.20.1560.10">
    <property type="entry name" value="ABC transporter type 1, transmembrane domain"/>
    <property type="match status" value="1"/>
</dbReference>
<evidence type="ECO:0000256" key="7">
    <source>
        <dbReference type="ARBA" id="ARBA00022989"/>
    </source>
</evidence>
<feature type="transmembrane region" description="Helical" evidence="9">
    <location>
        <begin position="176"/>
        <end position="194"/>
    </location>
</feature>
<dbReference type="InterPro" id="IPR017871">
    <property type="entry name" value="ABC_transporter-like_CS"/>
</dbReference>
<evidence type="ECO:0000259" key="10">
    <source>
        <dbReference type="PROSITE" id="PS50893"/>
    </source>
</evidence>
<dbReference type="GO" id="GO:0016887">
    <property type="term" value="F:ATP hydrolysis activity"/>
    <property type="evidence" value="ECO:0007669"/>
    <property type="project" value="InterPro"/>
</dbReference>
<dbReference type="PROSITE" id="PS50893">
    <property type="entry name" value="ABC_TRANSPORTER_2"/>
    <property type="match status" value="1"/>
</dbReference>
<keyword evidence="6 12" id="KW-0067">ATP-binding</keyword>
<dbReference type="Pfam" id="PF00005">
    <property type="entry name" value="ABC_tran"/>
    <property type="match status" value="1"/>
</dbReference>
<evidence type="ECO:0000256" key="8">
    <source>
        <dbReference type="ARBA" id="ARBA00023136"/>
    </source>
</evidence>
<dbReference type="EMBL" id="JAHVHU010000004">
    <property type="protein sequence ID" value="MBY5957209.1"/>
    <property type="molecule type" value="Genomic_DNA"/>
</dbReference>
<evidence type="ECO:0000256" key="2">
    <source>
        <dbReference type="ARBA" id="ARBA00022448"/>
    </source>
</evidence>
<dbReference type="SUPFAM" id="SSF90123">
    <property type="entry name" value="ABC transporter transmembrane region"/>
    <property type="match status" value="1"/>
</dbReference>
<protein>
    <submittedName>
        <fullName evidence="12">ABC transporter ATP-binding protein/permease</fullName>
    </submittedName>
</protein>
<dbReference type="GO" id="GO:0015421">
    <property type="term" value="F:ABC-type oligopeptide transporter activity"/>
    <property type="evidence" value="ECO:0007669"/>
    <property type="project" value="TreeGrafter"/>
</dbReference>
<keyword evidence="4 9" id="KW-0812">Transmembrane</keyword>
<evidence type="ECO:0000259" key="11">
    <source>
        <dbReference type="PROSITE" id="PS50929"/>
    </source>
</evidence>